<dbReference type="SUPFAM" id="SSF52540">
    <property type="entry name" value="P-loop containing nucleoside triphosphate hydrolases"/>
    <property type="match status" value="1"/>
</dbReference>
<dbReference type="InterPro" id="IPR040632">
    <property type="entry name" value="Sulfotransfer_4"/>
</dbReference>
<dbReference type="PANTHER" id="PTHR36978">
    <property type="entry name" value="P-LOOP CONTAINING NUCLEOTIDE TRIPHOSPHATE HYDROLASE"/>
    <property type="match status" value="1"/>
</dbReference>
<accession>A0AAD4GVV4</accession>
<proteinExistence type="predicted"/>
<comment type="caution">
    <text evidence="2">The sequence shown here is derived from an EMBL/GenBank/DDBJ whole genome shotgun (WGS) entry which is preliminary data.</text>
</comment>
<reference evidence="2" key="1">
    <citation type="journal article" date="2019" name="Beilstein J. Org. Chem.">
        <title>Nanangenines: drimane sesquiterpenoids as the dominant metabolite cohort of a novel Australian fungus, Aspergillus nanangensis.</title>
        <authorList>
            <person name="Lacey H.J."/>
            <person name="Gilchrist C.L.M."/>
            <person name="Crombie A."/>
            <person name="Kalaitzis J.A."/>
            <person name="Vuong D."/>
            <person name="Rutledge P.J."/>
            <person name="Turner P."/>
            <person name="Pitt J.I."/>
            <person name="Lacey E."/>
            <person name="Chooi Y.H."/>
            <person name="Piggott A.M."/>
        </authorList>
    </citation>
    <scope>NUCLEOTIDE SEQUENCE</scope>
    <source>
        <strain evidence="2">MST-FP2251</strain>
    </source>
</reference>
<reference evidence="2" key="2">
    <citation type="submission" date="2020-02" db="EMBL/GenBank/DDBJ databases">
        <authorList>
            <person name="Gilchrist C.L.M."/>
            <person name="Chooi Y.-H."/>
        </authorList>
    </citation>
    <scope>NUCLEOTIDE SEQUENCE</scope>
    <source>
        <strain evidence="2">MST-FP2251</strain>
    </source>
</reference>
<gene>
    <name evidence="2" type="ORF">FE257_002500</name>
</gene>
<name>A0AAD4GVV4_ASPNN</name>
<evidence type="ECO:0000256" key="1">
    <source>
        <dbReference type="SAM" id="Phobius"/>
    </source>
</evidence>
<dbReference type="InterPro" id="IPR027417">
    <property type="entry name" value="P-loop_NTPase"/>
</dbReference>
<keyword evidence="1" id="KW-0812">Transmembrane</keyword>
<keyword evidence="1" id="KW-1133">Transmembrane helix</keyword>
<organism evidence="2 3">
    <name type="scientific">Aspergillus nanangensis</name>
    <dbReference type="NCBI Taxonomy" id="2582783"/>
    <lineage>
        <taxon>Eukaryota</taxon>
        <taxon>Fungi</taxon>
        <taxon>Dikarya</taxon>
        <taxon>Ascomycota</taxon>
        <taxon>Pezizomycotina</taxon>
        <taxon>Eurotiomycetes</taxon>
        <taxon>Eurotiomycetidae</taxon>
        <taxon>Eurotiales</taxon>
        <taxon>Aspergillaceae</taxon>
        <taxon>Aspergillus</taxon>
        <taxon>Aspergillus subgen. Circumdati</taxon>
    </lineage>
</organism>
<evidence type="ECO:0000313" key="3">
    <source>
        <dbReference type="Proteomes" id="UP001194746"/>
    </source>
</evidence>
<evidence type="ECO:0008006" key="4">
    <source>
        <dbReference type="Google" id="ProtNLM"/>
    </source>
</evidence>
<dbReference type="EMBL" id="VCAU01000014">
    <property type="protein sequence ID" value="KAF9892094.1"/>
    <property type="molecule type" value="Genomic_DNA"/>
</dbReference>
<dbReference type="AlphaFoldDB" id="A0AAD4GVV4"/>
<dbReference type="Proteomes" id="UP001194746">
    <property type="component" value="Unassembled WGS sequence"/>
</dbReference>
<evidence type="ECO:0000313" key="2">
    <source>
        <dbReference type="EMBL" id="KAF9892094.1"/>
    </source>
</evidence>
<keyword evidence="3" id="KW-1185">Reference proteome</keyword>
<dbReference type="Pfam" id="PF17784">
    <property type="entry name" value="Sulfotransfer_4"/>
    <property type="match status" value="1"/>
</dbReference>
<dbReference type="PANTHER" id="PTHR36978:SF8">
    <property type="entry name" value="NAD DEPENDENT EPIMERASE_DEHYDRATASE"/>
    <property type="match status" value="1"/>
</dbReference>
<protein>
    <recommendedName>
        <fullName evidence="4">P-loop containing nucleoside triphosphate hydrolase protein</fullName>
    </recommendedName>
</protein>
<keyword evidence="1" id="KW-0472">Membrane</keyword>
<dbReference type="Gene3D" id="3.40.50.300">
    <property type="entry name" value="P-loop containing nucleotide triphosphate hydrolases"/>
    <property type="match status" value="1"/>
</dbReference>
<feature type="transmembrane region" description="Helical" evidence="1">
    <location>
        <begin position="251"/>
        <end position="268"/>
    </location>
</feature>
<sequence length="269" mass="30667">MDLLESWIYNVPSAPRQTRTQPLAVLALGMSRSGTESLRRALTILGYNHVYHGFDIPESNPPTWKAWVQLGRRKWGQHESQPLARADFDALMNNCDAVTDQPGALFASELIREYPEALVILNKRDPEAWHRSIRNTFGVTMAGFAYRVLPYFDAQLYWRKRYYVEVLEAAFYGSIARHGQWVYEDHCAKVRGMVPAERLLEWTVQDGWAPLCQFLQKPIPEQEFPSGNIPPATLGRIGAYMDVMLKRARRNLALTLVMLLGVSIAMVAT</sequence>